<dbReference type="AlphaFoldDB" id="A0A6M0H7I6"/>
<comment type="caution">
    <text evidence="1">The sequence shown here is derived from an EMBL/GenBank/DDBJ whole genome shotgun (WGS) entry which is preliminary data.</text>
</comment>
<name>A0A6M0H7I6_9CLOT</name>
<evidence type="ECO:0000313" key="2">
    <source>
        <dbReference type="Proteomes" id="UP000481872"/>
    </source>
</evidence>
<sequence>KTYLGLDGYQVRSEKSINRYLTIMLVNYTYCKIYSNDSHHFNTGYKAAKKDLEKSKVIYIYEAAANGMSIEEIFKSLKIA</sequence>
<organism evidence="1 2">
    <name type="scientific">Clostridium senegalense</name>
    <dbReference type="NCBI Taxonomy" id="1465809"/>
    <lineage>
        <taxon>Bacteria</taxon>
        <taxon>Bacillati</taxon>
        <taxon>Bacillota</taxon>
        <taxon>Clostridia</taxon>
        <taxon>Eubacteriales</taxon>
        <taxon>Clostridiaceae</taxon>
        <taxon>Clostridium</taxon>
    </lineage>
</organism>
<protein>
    <submittedName>
        <fullName evidence="1">IS701 family transposase</fullName>
    </submittedName>
</protein>
<feature type="non-terminal residue" evidence="1">
    <location>
        <position position="1"/>
    </location>
</feature>
<accession>A0A6M0H7I6</accession>
<keyword evidence="2" id="KW-1185">Reference proteome</keyword>
<reference evidence="1 2" key="1">
    <citation type="submission" date="2020-02" db="EMBL/GenBank/DDBJ databases">
        <title>Genome assembly of a novel Clostridium senegalense strain.</title>
        <authorList>
            <person name="Gupta T.B."/>
            <person name="Jauregui R."/>
            <person name="Maclean P."/>
            <person name="Nawarathana A."/>
            <person name="Brightwell G."/>
        </authorList>
    </citation>
    <scope>NUCLEOTIDE SEQUENCE [LARGE SCALE GENOMIC DNA]</scope>
    <source>
        <strain evidence="1 2">AGRFS4</strain>
    </source>
</reference>
<dbReference type="Proteomes" id="UP000481872">
    <property type="component" value="Unassembled WGS sequence"/>
</dbReference>
<gene>
    <name evidence="1" type="ORF">G3M99_17785</name>
</gene>
<dbReference type="EMBL" id="JAAGPU010000062">
    <property type="protein sequence ID" value="NEU06645.1"/>
    <property type="molecule type" value="Genomic_DNA"/>
</dbReference>
<evidence type="ECO:0000313" key="1">
    <source>
        <dbReference type="EMBL" id="NEU06645.1"/>
    </source>
</evidence>
<proteinExistence type="predicted"/>